<dbReference type="EMBL" id="JAAMOW010000004">
    <property type="protein sequence ID" value="NGY04930.1"/>
    <property type="molecule type" value="Genomic_DNA"/>
</dbReference>
<evidence type="ECO:0000256" key="7">
    <source>
        <dbReference type="ARBA" id="ARBA00040167"/>
    </source>
</evidence>
<evidence type="ECO:0000256" key="6">
    <source>
        <dbReference type="ARBA" id="ARBA00037589"/>
    </source>
</evidence>
<comment type="catalytic activity">
    <reaction evidence="8 9">
        <text>hydroxymethylbilane = uroporphyrinogen III + H2O</text>
        <dbReference type="Rhea" id="RHEA:18965"/>
        <dbReference type="ChEBI" id="CHEBI:15377"/>
        <dbReference type="ChEBI" id="CHEBI:57308"/>
        <dbReference type="ChEBI" id="CHEBI:57845"/>
        <dbReference type="EC" id="4.2.1.75"/>
    </reaction>
</comment>
<reference evidence="11 12" key="1">
    <citation type="journal article" date="2014" name="Int. J. Syst. Evol. Microbiol.">
        <title>Solimonas terrae sp. nov., isolated from soil.</title>
        <authorList>
            <person name="Kim S.J."/>
            <person name="Moon J.Y."/>
            <person name="Weon H.Y."/>
            <person name="Ahn J.H."/>
            <person name="Chen W.M."/>
            <person name="Kwon S.W."/>
        </authorList>
    </citation>
    <scope>NUCLEOTIDE SEQUENCE [LARGE SCALE GENOMIC DNA]</scope>
    <source>
        <strain evidence="11 12">KIS83-12</strain>
    </source>
</reference>
<evidence type="ECO:0000256" key="9">
    <source>
        <dbReference type="RuleBase" id="RU366031"/>
    </source>
</evidence>
<protein>
    <recommendedName>
        <fullName evidence="7 9">Uroporphyrinogen-III synthase</fullName>
        <ecNumber evidence="3 9">4.2.1.75</ecNumber>
    </recommendedName>
</protein>
<evidence type="ECO:0000256" key="5">
    <source>
        <dbReference type="ARBA" id="ARBA00023244"/>
    </source>
</evidence>
<evidence type="ECO:0000256" key="4">
    <source>
        <dbReference type="ARBA" id="ARBA00023239"/>
    </source>
</evidence>
<comment type="similarity">
    <text evidence="2 9">Belongs to the uroporphyrinogen-III synthase family.</text>
</comment>
<evidence type="ECO:0000313" key="12">
    <source>
        <dbReference type="Proteomes" id="UP000472676"/>
    </source>
</evidence>
<dbReference type="UniPathway" id="UPA00251">
    <property type="reaction ID" value="UER00320"/>
</dbReference>
<dbReference type="CDD" id="cd06578">
    <property type="entry name" value="HemD"/>
    <property type="match status" value="1"/>
</dbReference>
<dbReference type="GO" id="GO:0004852">
    <property type="term" value="F:uroporphyrinogen-III synthase activity"/>
    <property type="evidence" value="ECO:0007669"/>
    <property type="project" value="UniProtKB-UniRule"/>
</dbReference>
<feature type="domain" description="Tetrapyrrole biosynthesis uroporphyrinogen III synthase" evidence="10">
    <location>
        <begin position="24"/>
        <end position="237"/>
    </location>
</feature>
<dbReference type="RefSeq" id="WP_166255276.1">
    <property type="nucleotide sequence ID" value="NZ_JAAMOW010000004.1"/>
</dbReference>
<dbReference type="Pfam" id="PF02602">
    <property type="entry name" value="HEM4"/>
    <property type="match status" value="1"/>
</dbReference>
<dbReference type="InterPro" id="IPR039793">
    <property type="entry name" value="UROS/Hem4"/>
</dbReference>
<dbReference type="PANTHER" id="PTHR38042">
    <property type="entry name" value="UROPORPHYRINOGEN-III SYNTHASE, CHLOROPLASTIC"/>
    <property type="match status" value="1"/>
</dbReference>
<keyword evidence="5 9" id="KW-0627">Porphyrin biosynthesis</keyword>
<accession>A0A6M2BRH1</accession>
<evidence type="ECO:0000256" key="3">
    <source>
        <dbReference type="ARBA" id="ARBA00013109"/>
    </source>
</evidence>
<dbReference type="InterPro" id="IPR003754">
    <property type="entry name" value="4pyrrol_synth_uPrphyn_synth"/>
</dbReference>
<comment type="function">
    <text evidence="6 9">Catalyzes cyclization of the linear tetrapyrrole, hydroxymethylbilane, to the macrocyclic uroporphyrinogen III.</text>
</comment>
<name>A0A6M2BRH1_9GAMM</name>
<organism evidence="11 12">
    <name type="scientific">Solimonas terrae</name>
    <dbReference type="NCBI Taxonomy" id="1396819"/>
    <lineage>
        <taxon>Bacteria</taxon>
        <taxon>Pseudomonadati</taxon>
        <taxon>Pseudomonadota</taxon>
        <taxon>Gammaproteobacteria</taxon>
        <taxon>Nevskiales</taxon>
        <taxon>Nevskiaceae</taxon>
        <taxon>Solimonas</taxon>
    </lineage>
</organism>
<keyword evidence="4 9" id="KW-0456">Lyase</keyword>
<keyword evidence="12" id="KW-1185">Reference proteome</keyword>
<dbReference type="InterPro" id="IPR036108">
    <property type="entry name" value="4pyrrol_syn_uPrphyn_synt_sf"/>
</dbReference>
<dbReference type="GO" id="GO:0006780">
    <property type="term" value="P:uroporphyrinogen III biosynthetic process"/>
    <property type="evidence" value="ECO:0007669"/>
    <property type="project" value="UniProtKB-UniRule"/>
</dbReference>
<dbReference type="GO" id="GO:0006782">
    <property type="term" value="P:protoporphyrinogen IX biosynthetic process"/>
    <property type="evidence" value="ECO:0007669"/>
    <property type="project" value="UniProtKB-UniRule"/>
</dbReference>
<evidence type="ECO:0000313" key="11">
    <source>
        <dbReference type="EMBL" id="NGY04930.1"/>
    </source>
</evidence>
<dbReference type="Gene3D" id="3.40.50.10090">
    <property type="match status" value="2"/>
</dbReference>
<evidence type="ECO:0000256" key="1">
    <source>
        <dbReference type="ARBA" id="ARBA00004772"/>
    </source>
</evidence>
<dbReference type="Proteomes" id="UP000472676">
    <property type="component" value="Unassembled WGS sequence"/>
</dbReference>
<evidence type="ECO:0000256" key="8">
    <source>
        <dbReference type="ARBA" id="ARBA00048617"/>
    </source>
</evidence>
<evidence type="ECO:0000259" key="10">
    <source>
        <dbReference type="Pfam" id="PF02602"/>
    </source>
</evidence>
<dbReference type="SUPFAM" id="SSF69618">
    <property type="entry name" value="HemD-like"/>
    <property type="match status" value="1"/>
</dbReference>
<sequence length="259" mass="27887">MNDGASLQGLRVLVTRPAAQADALCHLLEARGATALRLPLQSIEPVRQTATAARALAQARAAEAWIFTSANAVRQARRIDSGVWPRSIALGAATAAVLRQLGCEVDLPDGAYSSEAVLALPALQDVGGRRIVIVTGEGGRDALESALMARGAELEVIAVYRRVNLPHDPQSAARMVEQADVAVITNGEALARLMALMPVGREDRLRRLPLVVPSHRVVEQAQRLGFLSTPRVPEQVTDAAYLHCLECWRAETDRDDRTS</sequence>
<dbReference type="AlphaFoldDB" id="A0A6M2BRH1"/>
<comment type="pathway">
    <text evidence="1 9">Porphyrin-containing compound metabolism; protoporphyrin-IX biosynthesis; coproporphyrinogen-III from 5-aminolevulinate: step 3/4.</text>
</comment>
<evidence type="ECO:0000256" key="2">
    <source>
        <dbReference type="ARBA" id="ARBA00008133"/>
    </source>
</evidence>
<gene>
    <name evidence="11" type="ORF">G7Y85_09140</name>
</gene>
<dbReference type="EC" id="4.2.1.75" evidence="3 9"/>
<proteinExistence type="inferred from homology"/>
<comment type="caution">
    <text evidence="11">The sequence shown here is derived from an EMBL/GenBank/DDBJ whole genome shotgun (WGS) entry which is preliminary data.</text>
</comment>
<dbReference type="PANTHER" id="PTHR38042:SF1">
    <property type="entry name" value="UROPORPHYRINOGEN-III SYNTHASE, CHLOROPLASTIC"/>
    <property type="match status" value="1"/>
</dbReference>